<evidence type="ECO:0000256" key="1">
    <source>
        <dbReference type="SAM" id="Phobius"/>
    </source>
</evidence>
<keyword evidence="1" id="KW-1133">Transmembrane helix</keyword>
<keyword evidence="1" id="KW-0472">Membrane</keyword>
<keyword evidence="1" id="KW-0812">Transmembrane</keyword>
<accession>A0A2P2M394</accession>
<protein>
    <submittedName>
        <fullName evidence="2">Uncharacterized protein</fullName>
    </submittedName>
</protein>
<organism evidence="2">
    <name type="scientific">Rhizophora mucronata</name>
    <name type="common">Asiatic mangrove</name>
    <dbReference type="NCBI Taxonomy" id="61149"/>
    <lineage>
        <taxon>Eukaryota</taxon>
        <taxon>Viridiplantae</taxon>
        <taxon>Streptophyta</taxon>
        <taxon>Embryophyta</taxon>
        <taxon>Tracheophyta</taxon>
        <taxon>Spermatophyta</taxon>
        <taxon>Magnoliopsida</taxon>
        <taxon>eudicotyledons</taxon>
        <taxon>Gunneridae</taxon>
        <taxon>Pentapetalae</taxon>
        <taxon>rosids</taxon>
        <taxon>fabids</taxon>
        <taxon>Malpighiales</taxon>
        <taxon>Rhizophoraceae</taxon>
        <taxon>Rhizophora</taxon>
    </lineage>
</organism>
<sequence length="60" mass="7268">MLSFKHCFLLSYQHDHLFFWIWNVVSLVFSVFSFQMFSLYTGRCFSPLLLVYKCTTFNII</sequence>
<reference evidence="2" key="1">
    <citation type="submission" date="2018-02" db="EMBL/GenBank/DDBJ databases">
        <title>Rhizophora mucronata_Transcriptome.</title>
        <authorList>
            <person name="Meera S.P."/>
            <person name="Sreeshan A."/>
            <person name="Augustine A."/>
        </authorList>
    </citation>
    <scope>NUCLEOTIDE SEQUENCE</scope>
    <source>
        <tissue evidence="2">Leaf</tissue>
    </source>
</reference>
<evidence type="ECO:0000313" key="2">
    <source>
        <dbReference type="EMBL" id="MBX24689.1"/>
    </source>
</evidence>
<proteinExistence type="predicted"/>
<name>A0A2P2M394_RHIMU</name>
<dbReference type="EMBL" id="GGEC01044205">
    <property type="protein sequence ID" value="MBX24689.1"/>
    <property type="molecule type" value="Transcribed_RNA"/>
</dbReference>
<dbReference type="AlphaFoldDB" id="A0A2P2M394"/>
<feature type="transmembrane region" description="Helical" evidence="1">
    <location>
        <begin position="20"/>
        <end position="40"/>
    </location>
</feature>